<comment type="caution">
    <text evidence="1">The sequence shown here is derived from an EMBL/GenBank/DDBJ whole genome shotgun (WGS) entry which is preliminary data.</text>
</comment>
<evidence type="ECO:0000313" key="1">
    <source>
        <dbReference type="EMBL" id="KAG8179632.1"/>
    </source>
</evidence>
<gene>
    <name evidence="1" type="ORF">JTE90_026249</name>
</gene>
<name>A0AAV6U5Q7_9ARAC</name>
<reference evidence="1 2" key="1">
    <citation type="journal article" date="2022" name="Nat. Ecol. Evol.">
        <title>A masculinizing supergene underlies an exaggerated male reproductive morph in a spider.</title>
        <authorList>
            <person name="Hendrickx F."/>
            <person name="De Corte Z."/>
            <person name="Sonet G."/>
            <person name="Van Belleghem S.M."/>
            <person name="Kostlbacher S."/>
            <person name="Vangestel C."/>
        </authorList>
    </citation>
    <scope>NUCLEOTIDE SEQUENCE [LARGE SCALE GENOMIC DNA]</scope>
    <source>
        <strain evidence="1">W744_W776</strain>
    </source>
</reference>
<organism evidence="1 2">
    <name type="scientific">Oedothorax gibbosus</name>
    <dbReference type="NCBI Taxonomy" id="931172"/>
    <lineage>
        <taxon>Eukaryota</taxon>
        <taxon>Metazoa</taxon>
        <taxon>Ecdysozoa</taxon>
        <taxon>Arthropoda</taxon>
        <taxon>Chelicerata</taxon>
        <taxon>Arachnida</taxon>
        <taxon>Araneae</taxon>
        <taxon>Araneomorphae</taxon>
        <taxon>Entelegynae</taxon>
        <taxon>Araneoidea</taxon>
        <taxon>Linyphiidae</taxon>
        <taxon>Erigoninae</taxon>
        <taxon>Oedothorax</taxon>
    </lineage>
</organism>
<keyword evidence="2" id="KW-1185">Reference proteome</keyword>
<accession>A0AAV6U5Q7</accession>
<protein>
    <submittedName>
        <fullName evidence="1">Uncharacterized protein</fullName>
    </submittedName>
</protein>
<proteinExistence type="predicted"/>
<dbReference type="Proteomes" id="UP000827092">
    <property type="component" value="Unassembled WGS sequence"/>
</dbReference>
<evidence type="ECO:0000313" key="2">
    <source>
        <dbReference type="Proteomes" id="UP000827092"/>
    </source>
</evidence>
<sequence length="93" mass="10431">MLFITFLRRSVVVKRLMTNQSRSTNTQLPFLEPTGRECLSQQEVVNMYRNTILGPASPTGTFLLTALSKYSLPGALVASHQPRLIMFIGFTLL</sequence>
<dbReference type="EMBL" id="JAFNEN010000611">
    <property type="protein sequence ID" value="KAG8179632.1"/>
    <property type="molecule type" value="Genomic_DNA"/>
</dbReference>
<dbReference type="AlphaFoldDB" id="A0AAV6U5Q7"/>